<reference evidence="2" key="2">
    <citation type="submission" date="2024-10" db="UniProtKB">
        <authorList>
            <consortium name="EnsemblProtists"/>
        </authorList>
    </citation>
    <scope>IDENTIFICATION</scope>
</reference>
<sequence>MAEMRPPRRKAAGNASPTSKAAGNASPTSKAAGDASPTSVLSYRLAPDVSTAPDNAGTADDNESGGSPSVHMPSEMMHGVVLATLMVLSAYTLQNEQTSTPLCDSSYRAVLSLAEALLTRVKNARLG</sequence>
<name>A0A0D3IIA5_EMIH1</name>
<dbReference type="AlphaFoldDB" id="A0A0D3IIA5"/>
<dbReference type="PaxDb" id="2903-EOD10990"/>
<dbReference type="GeneID" id="17257145"/>
<dbReference type="RefSeq" id="XP_005763419.1">
    <property type="nucleotide sequence ID" value="XM_005763362.1"/>
</dbReference>
<dbReference type="KEGG" id="ehx:EMIHUDRAFT_248147"/>
<dbReference type="HOGENOM" id="CLU_1974698_0_0_1"/>
<dbReference type="Proteomes" id="UP000013827">
    <property type="component" value="Unassembled WGS sequence"/>
</dbReference>
<keyword evidence="3" id="KW-1185">Reference proteome</keyword>
<evidence type="ECO:0000313" key="2">
    <source>
        <dbReference type="EnsemblProtists" id="EOD10990"/>
    </source>
</evidence>
<reference evidence="3" key="1">
    <citation type="journal article" date="2013" name="Nature">
        <title>Pan genome of the phytoplankton Emiliania underpins its global distribution.</title>
        <authorList>
            <person name="Read B.A."/>
            <person name="Kegel J."/>
            <person name="Klute M.J."/>
            <person name="Kuo A."/>
            <person name="Lefebvre S.C."/>
            <person name="Maumus F."/>
            <person name="Mayer C."/>
            <person name="Miller J."/>
            <person name="Monier A."/>
            <person name="Salamov A."/>
            <person name="Young J."/>
            <person name="Aguilar M."/>
            <person name="Claverie J.M."/>
            <person name="Frickenhaus S."/>
            <person name="Gonzalez K."/>
            <person name="Herman E.K."/>
            <person name="Lin Y.C."/>
            <person name="Napier J."/>
            <person name="Ogata H."/>
            <person name="Sarno A.F."/>
            <person name="Shmutz J."/>
            <person name="Schroeder D."/>
            <person name="de Vargas C."/>
            <person name="Verret F."/>
            <person name="von Dassow P."/>
            <person name="Valentin K."/>
            <person name="Van de Peer Y."/>
            <person name="Wheeler G."/>
            <person name="Dacks J.B."/>
            <person name="Delwiche C.F."/>
            <person name="Dyhrman S.T."/>
            <person name="Glockner G."/>
            <person name="John U."/>
            <person name="Richards T."/>
            <person name="Worden A.Z."/>
            <person name="Zhang X."/>
            <person name="Grigoriev I.V."/>
            <person name="Allen A.E."/>
            <person name="Bidle K."/>
            <person name="Borodovsky M."/>
            <person name="Bowler C."/>
            <person name="Brownlee C."/>
            <person name="Cock J.M."/>
            <person name="Elias M."/>
            <person name="Gladyshev V.N."/>
            <person name="Groth M."/>
            <person name="Guda C."/>
            <person name="Hadaegh A."/>
            <person name="Iglesias-Rodriguez M.D."/>
            <person name="Jenkins J."/>
            <person name="Jones B.M."/>
            <person name="Lawson T."/>
            <person name="Leese F."/>
            <person name="Lindquist E."/>
            <person name="Lobanov A."/>
            <person name="Lomsadze A."/>
            <person name="Malik S.B."/>
            <person name="Marsh M.E."/>
            <person name="Mackinder L."/>
            <person name="Mock T."/>
            <person name="Mueller-Roeber B."/>
            <person name="Pagarete A."/>
            <person name="Parker M."/>
            <person name="Probert I."/>
            <person name="Quesneville H."/>
            <person name="Raines C."/>
            <person name="Rensing S.A."/>
            <person name="Riano-Pachon D.M."/>
            <person name="Richier S."/>
            <person name="Rokitta S."/>
            <person name="Shiraiwa Y."/>
            <person name="Soanes D.M."/>
            <person name="van der Giezen M."/>
            <person name="Wahlund T.M."/>
            <person name="Williams B."/>
            <person name="Wilson W."/>
            <person name="Wolfe G."/>
            <person name="Wurch L.L."/>
        </authorList>
    </citation>
    <scope>NUCLEOTIDE SEQUENCE</scope>
</reference>
<dbReference type="EnsemblProtists" id="EOD10990">
    <property type="protein sequence ID" value="EOD10990"/>
    <property type="gene ID" value="EMIHUDRAFT_248147"/>
</dbReference>
<feature type="compositionally biased region" description="Polar residues" evidence="1">
    <location>
        <begin position="15"/>
        <end position="29"/>
    </location>
</feature>
<feature type="region of interest" description="Disordered" evidence="1">
    <location>
        <begin position="1"/>
        <end position="73"/>
    </location>
</feature>
<protein>
    <submittedName>
        <fullName evidence="2">Uncharacterized protein</fullName>
    </submittedName>
</protein>
<organism evidence="2 3">
    <name type="scientific">Emiliania huxleyi (strain CCMP1516)</name>
    <dbReference type="NCBI Taxonomy" id="280463"/>
    <lineage>
        <taxon>Eukaryota</taxon>
        <taxon>Haptista</taxon>
        <taxon>Haptophyta</taxon>
        <taxon>Prymnesiophyceae</taxon>
        <taxon>Isochrysidales</taxon>
        <taxon>Noelaerhabdaceae</taxon>
        <taxon>Emiliania</taxon>
    </lineage>
</organism>
<evidence type="ECO:0000313" key="3">
    <source>
        <dbReference type="Proteomes" id="UP000013827"/>
    </source>
</evidence>
<proteinExistence type="predicted"/>
<evidence type="ECO:0000256" key="1">
    <source>
        <dbReference type="SAM" id="MobiDB-lite"/>
    </source>
</evidence>
<accession>A0A0D3IIA5</accession>